<dbReference type="EMBL" id="ACGP01000166">
    <property type="protein sequence ID" value="EEI24004.1"/>
    <property type="molecule type" value="Genomic_DNA"/>
</dbReference>
<evidence type="ECO:0000313" key="2">
    <source>
        <dbReference type="Proteomes" id="UP000003752"/>
    </source>
</evidence>
<reference evidence="1 2" key="1">
    <citation type="submission" date="2009-01" db="EMBL/GenBank/DDBJ databases">
        <authorList>
            <person name="Qin X."/>
            <person name="Bachman B."/>
            <person name="Battles P."/>
            <person name="Bell A."/>
            <person name="Bess C."/>
            <person name="Bickham C."/>
            <person name="Chaboub L."/>
            <person name="Chen D."/>
            <person name="Coyle M."/>
            <person name="Deiros D.R."/>
            <person name="Dinh H."/>
            <person name="Forbes L."/>
            <person name="Fowler G."/>
            <person name="Francisco L."/>
            <person name="Fu Q."/>
            <person name="Gubbala S."/>
            <person name="Hale W."/>
            <person name="Han Y."/>
            <person name="Hemphill L."/>
            <person name="Highlander S.K."/>
            <person name="Hirani K."/>
            <person name="Hogues M."/>
            <person name="Jackson L."/>
            <person name="Jakkamsetti A."/>
            <person name="Javaid M."/>
            <person name="Jiang H."/>
            <person name="Korchina V."/>
            <person name="Kovar C."/>
            <person name="Lara F."/>
            <person name="Lee S."/>
            <person name="Mata R."/>
            <person name="Mathew T."/>
            <person name="Moen C."/>
            <person name="Morales K."/>
            <person name="Munidasa M."/>
            <person name="Nazareth L."/>
            <person name="Ngo R."/>
            <person name="Nguyen L."/>
            <person name="Okwuonu G."/>
            <person name="Ongeri F."/>
            <person name="Patil S."/>
            <person name="Petrosino J."/>
            <person name="Pham C."/>
            <person name="Pham P."/>
            <person name="Pu L.-L."/>
            <person name="Puazo M."/>
            <person name="Raj R."/>
            <person name="Reid J."/>
            <person name="Rouhana J."/>
            <person name="Saada N."/>
            <person name="Shang Y."/>
            <person name="Simmons D."/>
            <person name="Thornton R."/>
            <person name="Warren J."/>
            <person name="Weissenberger G."/>
            <person name="Zhang J."/>
            <person name="Zhang L."/>
            <person name="Zhou C."/>
            <person name="Zhu D."/>
            <person name="Muzny D."/>
            <person name="Worley K."/>
            <person name="Gibbs R."/>
        </authorList>
    </citation>
    <scope>NUCLEOTIDE SEQUENCE [LARGE SCALE GENOMIC DNA]</scope>
    <source>
        <strain evidence="2">ATCC 8290 / DSM 20176 / CCUG 30140 / JCM 1155 / KCTC 3500 / NBRC 15886 / NCIMB 8040 / NRRL B-1843 / 9</strain>
    </source>
</reference>
<dbReference type="Proteomes" id="UP000003752">
    <property type="component" value="Unassembled WGS sequence"/>
</dbReference>
<sequence length="77" mass="8968">MQKFIDLTHANLGFMAKQVGIDRSTLWEALNGYEPSDKTRLKIKKFLSNEIEDIINETGYDVDKRVIIRPESLKEQK</sequence>
<dbReference type="HOGENOM" id="CLU_2633612_0_0_9"/>
<dbReference type="AlphaFoldDB" id="C0XKT3"/>
<comment type="caution">
    <text evidence="1">The sequence shown here is derived from an EMBL/GenBank/DDBJ whole genome shotgun (WGS) entry which is preliminary data.</text>
</comment>
<name>C0XKT3_LENH9</name>
<organism evidence="1 2">
    <name type="scientific">Lentilactobacillus hilgardii (strain ATCC 8290 / DSM 20176 / CCUG 30140 / JCM 1155 / KCTC 3500 / NBRC 15886 / NCIMB 8040 / NRRL B-1843 / 9)</name>
    <dbReference type="NCBI Taxonomy" id="1423757"/>
    <lineage>
        <taxon>Bacteria</taxon>
        <taxon>Bacillati</taxon>
        <taxon>Bacillota</taxon>
        <taxon>Bacilli</taxon>
        <taxon>Lactobacillales</taxon>
        <taxon>Lactobacillaceae</taxon>
        <taxon>Lentilactobacillus</taxon>
    </lineage>
</organism>
<evidence type="ECO:0000313" key="1">
    <source>
        <dbReference type="EMBL" id="EEI24004.1"/>
    </source>
</evidence>
<gene>
    <name evidence="1" type="ORF">HMPREF0519_1844</name>
</gene>
<keyword evidence="2" id="KW-1185">Reference proteome</keyword>
<protein>
    <recommendedName>
        <fullName evidence="3">HTH cro/C1-type domain-containing protein</fullName>
    </recommendedName>
</protein>
<accession>C0XKT3</accession>
<proteinExistence type="predicted"/>
<evidence type="ECO:0008006" key="3">
    <source>
        <dbReference type="Google" id="ProtNLM"/>
    </source>
</evidence>